<feature type="signal peptide" evidence="2">
    <location>
        <begin position="1"/>
        <end position="24"/>
    </location>
</feature>
<organism evidence="3 4">
    <name type="scientific">Sphingomonas oligophenolica</name>
    <dbReference type="NCBI Taxonomy" id="301154"/>
    <lineage>
        <taxon>Bacteria</taxon>
        <taxon>Pseudomonadati</taxon>
        <taxon>Pseudomonadota</taxon>
        <taxon>Alphaproteobacteria</taxon>
        <taxon>Sphingomonadales</taxon>
        <taxon>Sphingomonadaceae</taxon>
        <taxon>Sphingomonas</taxon>
    </lineage>
</organism>
<feature type="chain" id="PRO_5045177487" description="Lectin" evidence="2">
    <location>
        <begin position="25"/>
        <end position="220"/>
    </location>
</feature>
<evidence type="ECO:0000256" key="2">
    <source>
        <dbReference type="SAM" id="SignalP"/>
    </source>
</evidence>
<evidence type="ECO:0000313" key="4">
    <source>
        <dbReference type="Proteomes" id="UP001419910"/>
    </source>
</evidence>
<keyword evidence="4" id="KW-1185">Reference proteome</keyword>
<dbReference type="Proteomes" id="UP001419910">
    <property type="component" value="Unassembled WGS sequence"/>
</dbReference>
<dbReference type="Gene3D" id="3.10.100.10">
    <property type="entry name" value="Mannose-Binding Protein A, subunit A"/>
    <property type="match status" value="1"/>
</dbReference>
<reference evidence="3 4" key="1">
    <citation type="submission" date="2024-05" db="EMBL/GenBank/DDBJ databases">
        <authorList>
            <person name="Liu Q."/>
            <person name="Xin Y.-H."/>
        </authorList>
    </citation>
    <scope>NUCLEOTIDE SEQUENCE [LARGE SCALE GENOMIC DNA]</scope>
    <source>
        <strain evidence="3 4">CGMCC 1.10181</strain>
    </source>
</reference>
<name>A0ABU9Y968_9SPHN</name>
<dbReference type="RefSeq" id="WP_343890960.1">
    <property type="nucleotide sequence ID" value="NZ_BAAAEH010000036.1"/>
</dbReference>
<feature type="compositionally biased region" description="Polar residues" evidence="1">
    <location>
        <begin position="184"/>
        <end position="196"/>
    </location>
</feature>
<proteinExistence type="predicted"/>
<dbReference type="SUPFAM" id="SSF56436">
    <property type="entry name" value="C-type lectin-like"/>
    <property type="match status" value="1"/>
</dbReference>
<gene>
    <name evidence="3" type="ORF">ABC974_22100</name>
</gene>
<dbReference type="EMBL" id="JBDIME010000027">
    <property type="protein sequence ID" value="MEN2792340.1"/>
    <property type="molecule type" value="Genomic_DNA"/>
</dbReference>
<evidence type="ECO:0000313" key="3">
    <source>
        <dbReference type="EMBL" id="MEN2792340.1"/>
    </source>
</evidence>
<protein>
    <recommendedName>
        <fullName evidence="5">Lectin</fullName>
    </recommendedName>
</protein>
<feature type="region of interest" description="Disordered" evidence="1">
    <location>
        <begin position="168"/>
        <end position="200"/>
    </location>
</feature>
<evidence type="ECO:0000256" key="1">
    <source>
        <dbReference type="SAM" id="MobiDB-lite"/>
    </source>
</evidence>
<accession>A0ABU9Y968</accession>
<dbReference type="InterPro" id="IPR016186">
    <property type="entry name" value="C-type_lectin-like/link_sf"/>
</dbReference>
<evidence type="ECO:0008006" key="5">
    <source>
        <dbReference type="Google" id="ProtNLM"/>
    </source>
</evidence>
<dbReference type="InterPro" id="IPR016187">
    <property type="entry name" value="CTDL_fold"/>
</dbReference>
<keyword evidence="2" id="KW-0732">Signal</keyword>
<sequence>MRVVGTVLSLVVLGAVGAAGAALAGADSRHMSFFVTHVAPGKGGDLGGLEGADAYCAVLAKAAGSRRRDWHAYLSTQADAAAPAINARDRIGRGPWRNANGVVVARDLEELHATNHIAHDTALDEYGARVNGRTDTPPMHDILTGSTTQGMAFPAGEDRTCHNYTSSSEGNMQMGHHDRAGPATSPTGTSWNSSHATKGCSPEAFRSRGGAGLLYCFAGH</sequence>
<comment type="caution">
    <text evidence="3">The sequence shown here is derived from an EMBL/GenBank/DDBJ whole genome shotgun (WGS) entry which is preliminary data.</text>
</comment>